<evidence type="ECO:0000256" key="3">
    <source>
        <dbReference type="ARBA" id="ARBA00023172"/>
    </source>
</evidence>
<dbReference type="InterPro" id="IPR001207">
    <property type="entry name" value="Transposase_mutator"/>
</dbReference>
<dbReference type="Pfam" id="PF03108">
    <property type="entry name" value="DBD_Tnp_Mut"/>
    <property type="match status" value="1"/>
</dbReference>
<evidence type="ECO:0000256" key="1">
    <source>
        <dbReference type="ARBA" id="ARBA00022578"/>
    </source>
</evidence>
<dbReference type="EMBL" id="JABTTQ020000011">
    <property type="protein sequence ID" value="KAK6146113.1"/>
    <property type="molecule type" value="Genomic_DNA"/>
</dbReference>
<evidence type="ECO:0000259" key="5">
    <source>
        <dbReference type="Pfam" id="PF10551"/>
    </source>
</evidence>
<evidence type="ECO:0000313" key="7">
    <source>
        <dbReference type="Proteomes" id="UP001318860"/>
    </source>
</evidence>
<keyword evidence="2" id="KW-0238">DNA-binding</keyword>
<comment type="caution">
    <text evidence="6">The sequence shown here is derived from an EMBL/GenBank/DDBJ whole genome shotgun (WGS) entry which is preliminary data.</text>
</comment>
<evidence type="ECO:0000313" key="6">
    <source>
        <dbReference type="EMBL" id="KAK6146113.1"/>
    </source>
</evidence>
<keyword evidence="7" id="KW-1185">Reference proteome</keyword>
<dbReference type="InterPro" id="IPR018289">
    <property type="entry name" value="MULE_transposase_dom"/>
</dbReference>
<reference evidence="6 7" key="1">
    <citation type="journal article" date="2021" name="Comput. Struct. Biotechnol. J.">
        <title>De novo genome assembly of the potent medicinal plant Rehmannia glutinosa using nanopore technology.</title>
        <authorList>
            <person name="Ma L."/>
            <person name="Dong C."/>
            <person name="Song C."/>
            <person name="Wang X."/>
            <person name="Zheng X."/>
            <person name="Niu Y."/>
            <person name="Chen S."/>
            <person name="Feng W."/>
        </authorList>
    </citation>
    <scope>NUCLEOTIDE SEQUENCE [LARGE SCALE GENOMIC DNA]</scope>
    <source>
        <strain evidence="6">DH-2019</strain>
    </source>
</reference>
<evidence type="ECO:0000259" key="4">
    <source>
        <dbReference type="Pfam" id="PF03108"/>
    </source>
</evidence>
<feature type="domain" description="Transposase MuDR plant" evidence="4">
    <location>
        <begin position="52"/>
        <end position="114"/>
    </location>
</feature>
<keyword evidence="3" id="KW-0233">DNA recombination</keyword>
<dbReference type="Proteomes" id="UP001318860">
    <property type="component" value="Unassembled WGS sequence"/>
</dbReference>
<protein>
    <submittedName>
        <fullName evidence="6">Uncharacterized protein</fullName>
    </submittedName>
</protein>
<dbReference type="Pfam" id="PF10551">
    <property type="entry name" value="MULE"/>
    <property type="match status" value="1"/>
</dbReference>
<dbReference type="PANTHER" id="PTHR31973:SF191">
    <property type="entry name" value="OS05G0489400 PROTEIN"/>
    <property type="match status" value="1"/>
</dbReference>
<sequence>MAPFDLNSDEEYSEDDVVNEYEIEEHRVSEDDDDEVSNPPVFNSSMVYDPNFVLGMKFGTKAEFRKAVQSHAISTKRNLKFVKNDKIRVYVRCNESDCSWRMNALKMPKEDTFQLREYNPNHSCPPTFHVKNVKTGWLSERYAHKFQSDPNRHVKGFRLDVINDIRCHVSKDQAYRAKVKALKMLEGSPDAQYCKLWAYVEELRNSNPGSTIMLGSDNENGEIRFSRLYVCFDALKKGFLLGCRRIIGVDGCHLKGPYGGVLLTVVGTDPNNNLYPIAYAIVCKEMRETWEWFLTALKLDLEIVRPHEYTFMSDKQKGLIQAFEEAFPDSEHRFCVRHLHNNFKNAGFRGISFKNALWKAARATTEGEFADRMKEMRQLSENAANWFDDKPPNQWSRSHFSEHNKCDMLLNNVCESFNSCILDARDKPIITMSEWIREFLMKRLQENRDKAQSRWKGRLCPKIKKFLKKTRRK</sequence>
<proteinExistence type="predicted"/>
<dbReference type="PANTHER" id="PTHR31973">
    <property type="entry name" value="POLYPROTEIN, PUTATIVE-RELATED"/>
    <property type="match status" value="1"/>
</dbReference>
<evidence type="ECO:0000256" key="2">
    <source>
        <dbReference type="ARBA" id="ARBA00023125"/>
    </source>
</evidence>
<accession>A0ABR0WF26</accession>
<dbReference type="InterPro" id="IPR004332">
    <property type="entry name" value="Transposase_MuDR"/>
</dbReference>
<name>A0ABR0WF26_REHGL</name>
<organism evidence="6 7">
    <name type="scientific">Rehmannia glutinosa</name>
    <name type="common">Chinese foxglove</name>
    <dbReference type="NCBI Taxonomy" id="99300"/>
    <lineage>
        <taxon>Eukaryota</taxon>
        <taxon>Viridiplantae</taxon>
        <taxon>Streptophyta</taxon>
        <taxon>Embryophyta</taxon>
        <taxon>Tracheophyta</taxon>
        <taxon>Spermatophyta</taxon>
        <taxon>Magnoliopsida</taxon>
        <taxon>eudicotyledons</taxon>
        <taxon>Gunneridae</taxon>
        <taxon>Pentapetalae</taxon>
        <taxon>asterids</taxon>
        <taxon>lamiids</taxon>
        <taxon>Lamiales</taxon>
        <taxon>Orobanchaceae</taxon>
        <taxon>Rehmannieae</taxon>
        <taxon>Rehmannia</taxon>
    </lineage>
</organism>
<dbReference type="PROSITE" id="PS01007">
    <property type="entry name" value="TRANSPOSASE_MUTATOR"/>
    <property type="match status" value="1"/>
</dbReference>
<gene>
    <name evidence="6" type="ORF">DH2020_019982</name>
</gene>
<feature type="domain" description="MULE transposase" evidence="5">
    <location>
        <begin position="247"/>
        <end position="342"/>
    </location>
</feature>
<keyword evidence="1" id="KW-0815">Transposition</keyword>